<protein>
    <submittedName>
        <fullName evidence="2">Uncharacterized protein</fullName>
    </submittedName>
</protein>
<dbReference type="Proteomes" id="UP000240987">
    <property type="component" value="Unassembled WGS sequence"/>
</dbReference>
<dbReference type="RefSeq" id="WP_107242894.1">
    <property type="nucleotide sequence ID" value="NZ_PYMJ01000010.1"/>
</dbReference>
<keyword evidence="1" id="KW-0812">Transmembrane</keyword>
<evidence type="ECO:0000256" key="1">
    <source>
        <dbReference type="SAM" id="Phobius"/>
    </source>
</evidence>
<sequence>MEIDAKVIAAMIAVFGLCLSALFASFGYYLRVRMESKKNAKHVLYLLLEIRRSLLTELFDPVAISSRYLTYFSKLLRDKGLDFDESQLPDEFRLLLSNFFEKILGSLCVDIESRLLEPYEKAIFELSKENPIIAHRLRTKDQILQTFDHCKKAIKDSNNILMVKSNEKPLQNHMTDRVSNLRSSVFNKFIDTLDKELLILSKICGGKEFKSCKKLTENKSREKLDNIDFSVFDRQISGFLDPLMDSLKKKPIEKITTAEIV</sequence>
<keyword evidence="1" id="KW-1133">Transmembrane helix</keyword>
<gene>
    <name evidence="2" type="ORF">C9J12_11765</name>
</gene>
<accession>A0A2T3JH44</accession>
<feature type="transmembrane region" description="Helical" evidence="1">
    <location>
        <begin position="6"/>
        <end position="30"/>
    </location>
</feature>
<dbReference type="AlphaFoldDB" id="A0A2T3JH44"/>
<organism evidence="2 3">
    <name type="scientific">Photobacterium frigidiphilum</name>
    <dbReference type="NCBI Taxonomy" id="264736"/>
    <lineage>
        <taxon>Bacteria</taxon>
        <taxon>Pseudomonadati</taxon>
        <taxon>Pseudomonadota</taxon>
        <taxon>Gammaproteobacteria</taxon>
        <taxon>Vibrionales</taxon>
        <taxon>Vibrionaceae</taxon>
        <taxon>Photobacterium</taxon>
    </lineage>
</organism>
<evidence type="ECO:0000313" key="3">
    <source>
        <dbReference type="Proteomes" id="UP000240987"/>
    </source>
</evidence>
<evidence type="ECO:0000313" key="2">
    <source>
        <dbReference type="EMBL" id="PSU48287.1"/>
    </source>
</evidence>
<proteinExistence type="predicted"/>
<keyword evidence="1" id="KW-0472">Membrane</keyword>
<reference evidence="2 3" key="1">
    <citation type="submission" date="2018-01" db="EMBL/GenBank/DDBJ databases">
        <title>Whole genome sequencing of Histamine producing bacteria.</title>
        <authorList>
            <person name="Butler K."/>
        </authorList>
    </citation>
    <scope>NUCLEOTIDE SEQUENCE [LARGE SCALE GENOMIC DNA]</scope>
    <source>
        <strain evidence="2 3">JCM 12947</strain>
    </source>
</reference>
<keyword evidence="3" id="KW-1185">Reference proteome</keyword>
<comment type="caution">
    <text evidence="2">The sequence shown here is derived from an EMBL/GenBank/DDBJ whole genome shotgun (WGS) entry which is preliminary data.</text>
</comment>
<dbReference type="EMBL" id="PYMJ01000010">
    <property type="protein sequence ID" value="PSU48287.1"/>
    <property type="molecule type" value="Genomic_DNA"/>
</dbReference>
<name>A0A2T3JH44_9GAMM</name>